<comment type="cofactor">
    <cofactor evidence="1">
        <name>heme b</name>
        <dbReference type="ChEBI" id="CHEBI:60344"/>
    </cofactor>
</comment>
<feature type="transmembrane region" description="Helical" evidence="12">
    <location>
        <begin position="58"/>
        <end position="80"/>
    </location>
</feature>
<evidence type="ECO:0000256" key="2">
    <source>
        <dbReference type="ARBA" id="ARBA00004141"/>
    </source>
</evidence>
<keyword evidence="5 12" id="KW-0812">Transmembrane</keyword>
<dbReference type="InterPro" id="IPR045150">
    <property type="entry name" value="CYB561D1/2"/>
</dbReference>
<evidence type="ECO:0000256" key="1">
    <source>
        <dbReference type="ARBA" id="ARBA00001970"/>
    </source>
</evidence>
<keyword evidence="8 12" id="KW-1133">Transmembrane helix</keyword>
<feature type="transmembrane region" description="Helical" evidence="12">
    <location>
        <begin position="86"/>
        <end position="108"/>
    </location>
</feature>
<evidence type="ECO:0000256" key="5">
    <source>
        <dbReference type="ARBA" id="ARBA00022692"/>
    </source>
</evidence>
<evidence type="ECO:0000256" key="10">
    <source>
        <dbReference type="ARBA" id="ARBA00023136"/>
    </source>
</evidence>
<feature type="compositionally biased region" description="Basic and acidic residues" evidence="11">
    <location>
        <begin position="42"/>
        <end position="52"/>
    </location>
</feature>
<evidence type="ECO:0000256" key="11">
    <source>
        <dbReference type="SAM" id="MobiDB-lite"/>
    </source>
</evidence>
<feature type="transmembrane region" description="Helical" evidence="12">
    <location>
        <begin position="205"/>
        <end position="227"/>
    </location>
</feature>
<evidence type="ECO:0000256" key="7">
    <source>
        <dbReference type="ARBA" id="ARBA00022982"/>
    </source>
</evidence>
<dbReference type="PROSITE" id="PS50939">
    <property type="entry name" value="CYTOCHROME_B561"/>
    <property type="match status" value="1"/>
</dbReference>
<evidence type="ECO:0000256" key="6">
    <source>
        <dbReference type="ARBA" id="ARBA00022723"/>
    </source>
</evidence>
<accession>A0ABP1DAY4</accession>
<evidence type="ECO:0000256" key="9">
    <source>
        <dbReference type="ARBA" id="ARBA00023004"/>
    </source>
</evidence>
<dbReference type="Proteomes" id="UP001497453">
    <property type="component" value="Chromosome 3"/>
</dbReference>
<evidence type="ECO:0000313" key="15">
    <source>
        <dbReference type="Proteomes" id="UP001497453"/>
    </source>
</evidence>
<keyword evidence="4" id="KW-0349">Heme</keyword>
<dbReference type="PANTHER" id="PTHR15422:SF45">
    <property type="entry name" value="CYTOCHROME B561 DOMAIN-CONTAINING PROTEIN"/>
    <property type="match status" value="1"/>
</dbReference>
<feature type="transmembrane region" description="Helical" evidence="12">
    <location>
        <begin position="128"/>
        <end position="147"/>
    </location>
</feature>
<name>A0ABP1DAY4_9APHY</name>
<feature type="region of interest" description="Disordered" evidence="11">
    <location>
        <begin position="1"/>
        <end position="52"/>
    </location>
</feature>
<evidence type="ECO:0000256" key="12">
    <source>
        <dbReference type="SAM" id="Phobius"/>
    </source>
</evidence>
<keyword evidence="7" id="KW-0249">Electron transport</keyword>
<proteinExistence type="predicted"/>
<keyword evidence="6" id="KW-0479">Metal-binding</keyword>
<protein>
    <recommendedName>
        <fullName evidence="13">Cytochrome b561 domain-containing protein</fullName>
    </recommendedName>
</protein>
<evidence type="ECO:0000259" key="13">
    <source>
        <dbReference type="PROSITE" id="PS50939"/>
    </source>
</evidence>
<dbReference type="InterPro" id="IPR006593">
    <property type="entry name" value="Cyt_b561/ferric_Rdtase_TM"/>
</dbReference>
<evidence type="ECO:0000313" key="14">
    <source>
        <dbReference type="EMBL" id="CAL1704272.1"/>
    </source>
</evidence>
<evidence type="ECO:0000256" key="4">
    <source>
        <dbReference type="ARBA" id="ARBA00022617"/>
    </source>
</evidence>
<reference evidence="15" key="1">
    <citation type="submission" date="2024-04" db="EMBL/GenBank/DDBJ databases">
        <authorList>
            <person name="Shaw F."/>
            <person name="Minotto A."/>
        </authorList>
    </citation>
    <scope>NUCLEOTIDE SEQUENCE [LARGE SCALE GENOMIC DNA]</scope>
</reference>
<sequence length="265" mass="29060">MSGPALSLSTVNPLGKPTDAEGHPDVPYEPLTSEEQSQSDDMPLKDTYEMSEGRPGDAVAQLAAIASVGIFLAATWLVALVDPSSYGIFTLHPLLNSLGIALFTYGILTLQPTSRPKTKAAGLVRHQLTIFALGYPLLILGTSAIFYNKYRHGNAHFTTWHGMFGIITLALSILQIGLGAGSVWFDGWLFGGNPRAKFVWKYHRLLGYITFPLYLFTAYLGGAWSNWSVNHSAFVVRLFAYWIAPLVLTVAVFARIRTSKINFGF</sequence>
<dbReference type="Pfam" id="PF03188">
    <property type="entry name" value="Cytochrom_B561"/>
    <property type="match status" value="1"/>
</dbReference>
<dbReference type="Gene3D" id="1.20.120.1770">
    <property type="match status" value="1"/>
</dbReference>
<dbReference type="EMBL" id="OZ037946">
    <property type="protein sequence ID" value="CAL1704272.1"/>
    <property type="molecule type" value="Genomic_DNA"/>
</dbReference>
<evidence type="ECO:0000256" key="8">
    <source>
        <dbReference type="ARBA" id="ARBA00022989"/>
    </source>
</evidence>
<dbReference type="PANTHER" id="PTHR15422">
    <property type="entry name" value="OS05G0565100 PROTEIN"/>
    <property type="match status" value="1"/>
</dbReference>
<dbReference type="CDD" id="cd08761">
    <property type="entry name" value="Cyt_b561_CYB561D2_like"/>
    <property type="match status" value="1"/>
</dbReference>
<organism evidence="14 15">
    <name type="scientific">Somion occarium</name>
    <dbReference type="NCBI Taxonomy" id="3059160"/>
    <lineage>
        <taxon>Eukaryota</taxon>
        <taxon>Fungi</taxon>
        <taxon>Dikarya</taxon>
        <taxon>Basidiomycota</taxon>
        <taxon>Agaricomycotina</taxon>
        <taxon>Agaricomycetes</taxon>
        <taxon>Polyporales</taxon>
        <taxon>Cerrenaceae</taxon>
        <taxon>Somion</taxon>
    </lineage>
</organism>
<comment type="subcellular location">
    <subcellularLocation>
        <location evidence="2">Membrane</location>
        <topology evidence="2">Multi-pass membrane protein</topology>
    </subcellularLocation>
</comment>
<gene>
    <name evidence="14" type="ORF">GFSPODELE1_LOCUS4931</name>
</gene>
<keyword evidence="3" id="KW-0813">Transport</keyword>
<keyword evidence="10 12" id="KW-0472">Membrane</keyword>
<dbReference type="SMART" id="SM00665">
    <property type="entry name" value="B561"/>
    <property type="match status" value="1"/>
</dbReference>
<evidence type="ECO:0000256" key="3">
    <source>
        <dbReference type="ARBA" id="ARBA00022448"/>
    </source>
</evidence>
<feature type="transmembrane region" description="Helical" evidence="12">
    <location>
        <begin position="239"/>
        <end position="256"/>
    </location>
</feature>
<feature type="domain" description="Cytochrome b561" evidence="13">
    <location>
        <begin position="56"/>
        <end position="257"/>
    </location>
</feature>
<keyword evidence="9" id="KW-0408">Iron</keyword>
<keyword evidence="15" id="KW-1185">Reference proteome</keyword>
<feature type="transmembrane region" description="Helical" evidence="12">
    <location>
        <begin position="159"/>
        <end position="185"/>
    </location>
</feature>